<name>B6H8B4_PENRW</name>
<proteinExistence type="inferred from homology"/>
<accession>B6H8B4</accession>
<dbReference type="InterPro" id="IPR038595">
    <property type="entry name" value="LOR_sf"/>
</dbReference>
<organism evidence="2 3">
    <name type="scientific">Penicillium rubens (strain ATCC 28089 / DSM 1075 / NRRL 1951 / Wisconsin 54-1255)</name>
    <name type="common">Penicillium chrysogenum</name>
    <dbReference type="NCBI Taxonomy" id="500485"/>
    <lineage>
        <taxon>Eukaryota</taxon>
        <taxon>Fungi</taxon>
        <taxon>Dikarya</taxon>
        <taxon>Ascomycota</taxon>
        <taxon>Pezizomycotina</taxon>
        <taxon>Eurotiomycetes</taxon>
        <taxon>Eurotiomycetidae</taxon>
        <taxon>Eurotiales</taxon>
        <taxon>Aspergillaceae</taxon>
        <taxon>Penicillium</taxon>
        <taxon>Penicillium chrysogenum species complex</taxon>
    </lineage>
</organism>
<dbReference type="SUPFAM" id="SSF54518">
    <property type="entry name" value="Tubby C-terminal domain-like"/>
    <property type="match status" value="1"/>
</dbReference>
<dbReference type="Pfam" id="PF04525">
    <property type="entry name" value="LOR"/>
    <property type="match status" value="1"/>
</dbReference>
<evidence type="ECO:0000313" key="3">
    <source>
        <dbReference type="Proteomes" id="UP000000724"/>
    </source>
</evidence>
<sequence>MDAELQAPPSPVCLIEGHTTEQESVVWVRVHDRHLQDITIAGDNGEKLFSVEGPGGYSSMTLRRPLKDASGRPVFDLRRKIGWLVEDASGNKIAELCHNKFFTSQHTAINAKILSSGAVFEMRPRDAMGLTNYVNVGNATIAEISVHSNNIKKRFVRDRDVSVLRVRVAKGVDLSLLMATGRLDGNGSSGDGACLAEIGRILLGHVLENLGNIKKGLSAVDGITGNYITGII</sequence>
<reference evidence="2 3" key="1">
    <citation type="journal article" date="2008" name="Nat. Biotechnol.">
        <title>Genome sequencing and analysis of the filamentous fungus Penicillium chrysogenum.</title>
        <authorList>
            <person name="van den Berg M.A."/>
            <person name="Albang R."/>
            <person name="Albermann K."/>
            <person name="Badger J.H."/>
            <person name="Daran J.-M."/>
            <person name="Driessen A.J.M."/>
            <person name="Garcia-Estrada C."/>
            <person name="Fedorova N.D."/>
            <person name="Harris D.M."/>
            <person name="Heijne W.H.M."/>
            <person name="Joardar V.S."/>
            <person name="Kiel J.A.K.W."/>
            <person name="Kovalchuk A."/>
            <person name="Martin J.F."/>
            <person name="Nierman W.C."/>
            <person name="Nijland J.G."/>
            <person name="Pronk J.T."/>
            <person name="Roubos J.A."/>
            <person name="van der Klei I.J."/>
            <person name="van Peij N.N.M.E."/>
            <person name="Veenhuis M."/>
            <person name="von Doehren H."/>
            <person name="Wagner C."/>
            <person name="Wortman J.R."/>
            <person name="Bovenberg R.A.L."/>
        </authorList>
    </citation>
    <scope>NUCLEOTIDE SEQUENCE [LARGE SCALE GENOMIC DNA]</scope>
    <source>
        <strain evidence="3">ATCC 28089 / DSM 1075 / NRRL 1951 / Wisconsin 54-1255</strain>
    </source>
</reference>
<evidence type="ECO:0000313" key="2">
    <source>
        <dbReference type="EMBL" id="CAP93549.1"/>
    </source>
</evidence>
<gene>
    <name evidence="2" type="ORF">Pc16g08790</name>
    <name evidence="2" type="ORF">PCH_Pc16g08790</name>
</gene>
<evidence type="ECO:0000256" key="1">
    <source>
        <dbReference type="ARBA" id="ARBA00005437"/>
    </source>
</evidence>
<dbReference type="Proteomes" id="UP000000724">
    <property type="component" value="Contig Pc00c16"/>
</dbReference>
<dbReference type="VEuPathDB" id="FungiDB:PCH_Pc16g08790"/>
<dbReference type="HOGENOM" id="CLU_104294_0_0_1"/>
<keyword evidence="3" id="KW-1185">Reference proteome</keyword>
<dbReference type="OrthoDB" id="97518at2759"/>
<dbReference type="InterPro" id="IPR025659">
    <property type="entry name" value="Tubby-like_C"/>
</dbReference>
<dbReference type="OMA" id="FEMRPRD"/>
<dbReference type="Gene3D" id="2.40.160.200">
    <property type="entry name" value="LURP1-related"/>
    <property type="match status" value="1"/>
</dbReference>
<dbReference type="InterPro" id="IPR007612">
    <property type="entry name" value="LOR"/>
</dbReference>
<dbReference type="EMBL" id="AM920431">
    <property type="protein sequence ID" value="CAP93549.1"/>
    <property type="molecule type" value="Genomic_DNA"/>
</dbReference>
<dbReference type="AlphaFoldDB" id="B6H8B4"/>
<comment type="similarity">
    <text evidence="1">Belongs to the LOR family.</text>
</comment>
<protein>
    <submittedName>
        <fullName evidence="2">Uncharacterized protein</fullName>
    </submittedName>
</protein>
<dbReference type="eggNOG" id="ENOG502T5AX">
    <property type="taxonomic scope" value="Eukaryota"/>
</dbReference>
<dbReference type="STRING" id="500485.B6H8B4"/>